<dbReference type="GO" id="GO:0017171">
    <property type="term" value="F:serine hydrolase activity"/>
    <property type="evidence" value="ECO:0007669"/>
    <property type="project" value="TreeGrafter"/>
</dbReference>
<evidence type="ECO:0000313" key="8">
    <source>
        <dbReference type="Proteomes" id="UP001153714"/>
    </source>
</evidence>
<dbReference type="InterPro" id="IPR013818">
    <property type="entry name" value="Lipase"/>
</dbReference>
<accession>A0A9N9R3V4</accession>
<name>A0A9N9R3V4_9NEOP</name>
<sequence>MRRACEHNRPGAGVGANLLFLLLFLIYGGQVTSETLVETLGGFLPPFLRNNIDGLVKTASESCEILPLEILYSRQYTIELPLVDLLECTRSRNRTYRLPTAHLYVKLKPSHQLVLYVPGWWNHPNDESSQAIVKALLNKHPTVLVLDTSLSFSLGYVTSASRVNPLAHLIYDFIKNVHEKGVPLSLIHLIGFSLGSHVVGIAGKLVKKNLNATIGRITALDPAKPCFKNSLDYRLDKNDAEFVQVVHSSAGVLGLEQPVGHVDVYVNGVAGKQPECLGRGITLQCDHAQSWKLYAASVMDETAMMGRRCKNWDELSTGKCNGTMTVIGYSCDKSSRGLYLYKSRRLKSNQNKMKVFNLFDLRTWWN</sequence>
<proteinExistence type="inferred from homology"/>
<feature type="domain" description="Lipase" evidence="6">
    <location>
        <begin position="106"/>
        <end position="331"/>
    </location>
</feature>
<keyword evidence="3" id="KW-0964">Secreted</keyword>
<dbReference type="InterPro" id="IPR029058">
    <property type="entry name" value="AB_hydrolase_fold"/>
</dbReference>
<keyword evidence="5" id="KW-0472">Membrane</keyword>
<dbReference type="SUPFAM" id="SSF53474">
    <property type="entry name" value="alpha/beta-Hydrolases"/>
    <property type="match status" value="1"/>
</dbReference>
<dbReference type="PRINTS" id="PR00821">
    <property type="entry name" value="TAGLIPASE"/>
</dbReference>
<dbReference type="GO" id="GO:0005615">
    <property type="term" value="C:extracellular space"/>
    <property type="evidence" value="ECO:0007669"/>
    <property type="project" value="TreeGrafter"/>
</dbReference>
<comment type="similarity">
    <text evidence="2 4">Belongs to the AB hydrolase superfamily. Lipase family.</text>
</comment>
<dbReference type="GO" id="GO:0016042">
    <property type="term" value="P:lipid catabolic process"/>
    <property type="evidence" value="ECO:0007669"/>
    <property type="project" value="TreeGrafter"/>
</dbReference>
<evidence type="ECO:0000259" key="6">
    <source>
        <dbReference type="Pfam" id="PF00151"/>
    </source>
</evidence>
<evidence type="ECO:0000256" key="5">
    <source>
        <dbReference type="SAM" id="Phobius"/>
    </source>
</evidence>
<dbReference type="GO" id="GO:0016298">
    <property type="term" value="F:lipase activity"/>
    <property type="evidence" value="ECO:0007669"/>
    <property type="project" value="InterPro"/>
</dbReference>
<reference evidence="7" key="2">
    <citation type="submission" date="2022-10" db="EMBL/GenBank/DDBJ databases">
        <authorList>
            <consortium name="ENA_rothamsted_submissions"/>
            <consortium name="culmorum"/>
            <person name="King R."/>
        </authorList>
    </citation>
    <scope>NUCLEOTIDE SEQUENCE</scope>
</reference>
<evidence type="ECO:0000313" key="7">
    <source>
        <dbReference type="EMBL" id="CAG9789040.1"/>
    </source>
</evidence>
<evidence type="ECO:0000256" key="4">
    <source>
        <dbReference type="RuleBase" id="RU004262"/>
    </source>
</evidence>
<reference evidence="7" key="1">
    <citation type="submission" date="2021-12" db="EMBL/GenBank/DDBJ databases">
        <authorList>
            <person name="King R."/>
        </authorList>
    </citation>
    <scope>NUCLEOTIDE SEQUENCE</scope>
</reference>
<dbReference type="Proteomes" id="UP001153714">
    <property type="component" value="Chromosome 2"/>
</dbReference>
<keyword evidence="5" id="KW-1133">Transmembrane helix</keyword>
<dbReference type="EMBL" id="OU893333">
    <property type="protein sequence ID" value="CAG9789040.1"/>
    <property type="molecule type" value="Genomic_DNA"/>
</dbReference>
<evidence type="ECO:0000256" key="1">
    <source>
        <dbReference type="ARBA" id="ARBA00004613"/>
    </source>
</evidence>
<dbReference type="PANTHER" id="PTHR11610:SF173">
    <property type="entry name" value="LIPASE DOMAIN-CONTAINING PROTEIN-RELATED"/>
    <property type="match status" value="1"/>
</dbReference>
<protein>
    <recommendedName>
        <fullName evidence="6">Lipase domain-containing protein</fullName>
    </recommendedName>
</protein>
<organism evidence="7 8">
    <name type="scientific">Diatraea saccharalis</name>
    <name type="common">sugarcane borer</name>
    <dbReference type="NCBI Taxonomy" id="40085"/>
    <lineage>
        <taxon>Eukaryota</taxon>
        <taxon>Metazoa</taxon>
        <taxon>Ecdysozoa</taxon>
        <taxon>Arthropoda</taxon>
        <taxon>Hexapoda</taxon>
        <taxon>Insecta</taxon>
        <taxon>Pterygota</taxon>
        <taxon>Neoptera</taxon>
        <taxon>Endopterygota</taxon>
        <taxon>Lepidoptera</taxon>
        <taxon>Glossata</taxon>
        <taxon>Ditrysia</taxon>
        <taxon>Pyraloidea</taxon>
        <taxon>Crambidae</taxon>
        <taxon>Crambinae</taxon>
        <taxon>Diatraea</taxon>
    </lineage>
</organism>
<gene>
    <name evidence="7" type="ORF">DIATSA_LOCUS6804</name>
</gene>
<evidence type="ECO:0000256" key="2">
    <source>
        <dbReference type="ARBA" id="ARBA00010701"/>
    </source>
</evidence>
<dbReference type="OrthoDB" id="199913at2759"/>
<dbReference type="AlphaFoldDB" id="A0A9N9R3V4"/>
<keyword evidence="8" id="KW-1185">Reference proteome</keyword>
<dbReference type="Gene3D" id="3.40.50.1820">
    <property type="entry name" value="alpha/beta hydrolase"/>
    <property type="match status" value="1"/>
</dbReference>
<dbReference type="InterPro" id="IPR000734">
    <property type="entry name" value="TAG_lipase"/>
</dbReference>
<keyword evidence="5" id="KW-0812">Transmembrane</keyword>
<comment type="subcellular location">
    <subcellularLocation>
        <location evidence="1">Secreted</location>
    </subcellularLocation>
</comment>
<feature type="transmembrane region" description="Helical" evidence="5">
    <location>
        <begin position="12"/>
        <end position="29"/>
    </location>
</feature>
<evidence type="ECO:0000256" key="3">
    <source>
        <dbReference type="ARBA" id="ARBA00022525"/>
    </source>
</evidence>
<dbReference type="PANTHER" id="PTHR11610">
    <property type="entry name" value="LIPASE"/>
    <property type="match status" value="1"/>
</dbReference>
<dbReference type="Pfam" id="PF00151">
    <property type="entry name" value="Lipase"/>
    <property type="match status" value="1"/>
</dbReference>